<evidence type="ECO:0000259" key="2">
    <source>
        <dbReference type="Pfam" id="PF14392"/>
    </source>
</evidence>
<dbReference type="Pfam" id="PF14392">
    <property type="entry name" value="zf-CCHC_4"/>
    <property type="match status" value="1"/>
</dbReference>
<feature type="domain" description="Zinc knuckle CX2CX4HX4C" evidence="2">
    <location>
        <begin position="85"/>
        <end position="110"/>
    </location>
</feature>
<name>A0A9Q0FCD6_9ROSI</name>
<gene>
    <name evidence="3" type="ORF">Tsubulata_019604</name>
</gene>
<accession>A0A9Q0FCD6</accession>
<evidence type="ECO:0000256" key="1">
    <source>
        <dbReference type="SAM" id="MobiDB-lite"/>
    </source>
</evidence>
<feature type="region of interest" description="Disordered" evidence="1">
    <location>
        <begin position="1"/>
        <end position="25"/>
    </location>
</feature>
<organism evidence="3 4">
    <name type="scientific">Turnera subulata</name>
    <dbReference type="NCBI Taxonomy" id="218843"/>
    <lineage>
        <taxon>Eukaryota</taxon>
        <taxon>Viridiplantae</taxon>
        <taxon>Streptophyta</taxon>
        <taxon>Embryophyta</taxon>
        <taxon>Tracheophyta</taxon>
        <taxon>Spermatophyta</taxon>
        <taxon>Magnoliopsida</taxon>
        <taxon>eudicotyledons</taxon>
        <taxon>Gunneridae</taxon>
        <taxon>Pentapetalae</taxon>
        <taxon>rosids</taxon>
        <taxon>fabids</taxon>
        <taxon>Malpighiales</taxon>
        <taxon>Passifloraceae</taxon>
        <taxon>Turnera</taxon>
    </lineage>
</organism>
<reference evidence="3" key="1">
    <citation type="submission" date="2022-02" db="EMBL/GenBank/DDBJ databases">
        <authorList>
            <person name="Henning P.M."/>
            <person name="McCubbin A.G."/>
            <person name="Shore J.S."/>
        </authorList>
    </citation>
    <scope>NUCLEOTIDE SEQUENCE</scope>
    <source>
        <strain evidence="3">F60SS</strain>
        <tissue evidence="3">Leaves</tissue>
    </source>
</reference>
<dbReference type="EMBL" id="JAKUCV010006338">
    <property type="protein sequence ID" value="KAJ4827752.1"/>
    <property type="molecule type" value="Genomic_DNA"/>
</dbReference>
<dbReference type="Proteomes" id="UP001141552">
    <property type="component" value="Unassembled WGS sequence"/>
</dbReference>
<dbReference type="InterPro" id="IPR025836">
    <property type="entry name" value="Zn_knuckle_CX2CX4HX4C"/>
</dbReference>
<reference evidence="3" key="2">
    <citation type="journal article" date="2023" name="Plants (Basel)">
        <title>Annotation of the Turnera subulata (Passifloraceae) Draft Genome Reveals the S-Locus Evolved after the Divergence of Turneroideae from Passifloroideae in a Stepwise Manner.</title>
        <authorList>
            <person name="Henning P.M."/>
            <person name="Roalson E.H."/>
            <person name="Mir W."/>
            <person name="McCubbin A.G."/>
            <person name="Shore J.S."/>
        </authorList>
    </citation>
    <scope>NUCLEOTIDE SEQUENCE</scope>
    <source>
        <strain evidence="3">F60SS</strain>
    </source>
</reference>
<sequence length="224" mass="25423">MATSSTKRVIDLRGGDENQEGSSRRRALELSLPAHKWLEKSSVTDAHTSGRSATNLLVYGTSKGWYPDMILSQTHLPECRCLDQNGKEIWIKLKYERLGEFCYRCSMLTYPTNRYLRKRRTDEDIEKPSEESFGPWLRAKEICGKHYPTKKQIREEEATGTDLDTLGGNSEEATHTPGPAGQPNNRKRKATKKTPLSPIQETARRSHTGLMNMVAELVTEMHDA</sequence>
<protein>
    <recommendedName>
        <fullName evidence="2">Zinc knuckle CX2CX4HX4C domain-containing protein</fullName>
    </recommendedName>
</protein>
<feature type="region of interest" description="Disordered" evidence="1">
    <location>
        <begin position="148"/>
        <end position="209"/>
    </location>
</feature>
<comment type="caution">
    <text evidence="3">The sequence shown here is derived from an EMBL/GenBank/DDBJ whole genome shotgun (WGS) entry which is preliminary data.</text>
</comment>
<dbReference type="AlphaFoldDB" id="A0A9Q0FCD6"/>
<evidence type="ECO:0000313" key="3">
    <source>
        <dbReference type="EMBL" id="KAJ4827752.1"/>
    </source>
</evidence>
<keyword evidence="4" id="KW-1185">Reference proteome</keyword>
<proteinExistence type="predicted"/>
<evidence type="ECO:0000313" key="4">
    <source>
        <dbReference type="Proteomes" id="UP001141552"/>
    </source>
</evidence>
<feature type="compositionally biased region" description="Basic and acidic residues" evidence="1">
    <location>
        <begin position="8"/>
        <end position="25"/>
    </location>
</feature>